<dbReference type="AlphaFoldDB" id="A0A0A9A3F1"/>
<proteinExistence type="predicted"/>
<reference evidence="1" key="2">
    <citation type="journal article" date="2015" name="Data Brief">
        <title>Shoot transcriptome of the giant reed, Arundo donax.</title>
        <authorList>
            <person name="Barrero R.A."/>
            <person name="Guerrero F.D."/>
            <person name="Moolhuijzen P."/>
            <person name="Goolsby J.A."/>
            <person name="Tidwell J."/>
            <person name="Bellgard S.E."/>
            <person name="Bellgard M.I."/>
        </authorList>
    </citation>
    <scope>NUCLEOTIDE SEQUENCE</scope>
    <source>
        <tissue evidence="1">Shoot tissue taken approximately 20 cm above the soil surface</tissue>
    </source>
</reference>
<evidence type="ECO:0000313" key="1">
    <source>
        <dbReference type="EMBL" id="JAD41567.1"/>
    </source>
</evidence>
<accession>A0A0A9A3F1</accession>
<name>A0A0A9A3F1_ARUDO</name>
<protein>
    <submittedName>
        <fullName evidence="1">Uncharacterized protein</fullName>
    </submittedName>
</protein>
<dbReference type="EMBL" id="GBRH01256328">
    <property type="protein sequence ID" value="JAD41567.1"/>
    <property type="molecule type" value="Transcribed_RNA"/>
</dbReference>
<reference evidence="1" key="1">
    <citation type="submission" date="2014-09" db="EMBL/GenBank/DDBJ databases">
        <authorList>
            <person name="Magalhaes I.L.F."/>
            <person name="Oliveira U."/>
            <person name="Santos F.R."/>
            <person name="Vidigal T.H.D.A."/>
            <person name="Brescovit A.D."/>
            <person name="Santos A.J."/>
        </authorList>
    </citation>
    <scope>NUCLEOTIDE SEQUENCE</scope>
    <source>
        <tissue evidence="1">Shoot tissue taken approximately 20 cm above the soil surface</tissue>
    </source>
</reference>
<sequence>MVDVGAILKSLDVVSLADGVNVVYLGTNYAYVTIDLKSMRVRKVGEVNGFDDIVPYMSFHTLGTTLLNFLFPSVCNE</sequence>
<organism evidence="1">
    <name type="scientific">Arundo donax</name>
    <name type="common">Giant reed</name>
    <name type="synonym">Donax arundinaceus</name>
    <dbReference type="NCBI Taxonomy" id="35708"/>
    <lineage>
        <taxon>Eukaryota</taxon>
        <taxon>Viridiplantae</taxon>
        <taxon>Streptophyta</taxon>
        <taxon>Embryophyta</taxon>
        <taxon>Tracheophyta</taxon>
        <taxon>Spermatophyta</taxon>
        <taxon>Magnoliopsida</taxon>
        <taxon>Liliopsida</taxon>
        <taxon>Poales</taxon>
        <taxon>Poaceae</taxon>
        <taxon>PACMAD clade</taxon>
        <taxon>Arundinoideae</taxon>
        <taxon>Arundineae</taxon>
        <taxon>Arundo</taxon>
    </lineage>
</organism>